<dbReference type="PROSITE" id="PS00893">
    <property type="entry name" value="NUDIX_BOX"/>
    <property type="match status" value="1"/>
</dbReference>
<dbReference type="PANTHER" id="PTHR43222:SF11">
    <property type="entry name" value="PHOSPHATASE NUDJ"/>
    <property type="match status" value="1"/>
</dbReference>
<dbReference type="EC" id="3.6.1.-" evidence="6"/>
<protein>
    <recommendedName>
        <fullName evidence="4 6">Phosphatase NudJ</fullName>
        <ecNumber evidence="6">3.6.1.-</ecNumber>
    </recommendedName>
</protein>
<keyword evidence="5 6" id="KW-0378">Hydrolase</keyword>
<evidence type="ECO:0000313" key="8">
    <source>
        <dbReference type="EMBL" id="GAA0242077.1"/>
    </source>
</evidence>
<dbReference type="Proteomes" id="UP001500657">
    <property type="component" value="Unassembled WGS sequence"/>
</dbReference>
<keyword evidence="6" id="KW-0460">Magnesium</keyword>
<reference evidence="9" key="1">
    <citation type="journal article" date="2019" name="Int. J. Syst. Evol. Microbiol.">
        <title>The Global Catalogue of Microorganisms (GCM) 10K type strain sequencing project: providing services to taxonomists for standard genome sequencing and annotation.</title>
        <authorList>
            <consortium name="The Broad Institute Genomics Platform"/>
            <consortium name="The Broad Institute Genome Sequencing Center for Infectious Disease"/>
            <person name="Wu L."/>
            <person name="Ma J."/>
        </authorList>
    </citation>
    <scope>NUCLEOTIDE SEQUENCE [LARGE SCALE GENOMIC DNA]</scope>
    <source>
        <strain evidence="9">JCM 16242</strain>
    </source>
</reference>
<evidence type="ECO:0000259" key="7">
    <source>
        <dbReference type="PROSITE" id="PS51462"/>
    </source>
</evidence>
<comment type="cofactor">
    <cofactor evidence="1 6">
        <name>Mg(2+)</name>
        <dbReference type="ChEBI" id="CHEBI:18420"/>
    </cofactor>
</comment>
<dbReference type="InterPro" id="IPR015797">
    <property type="entry name" value="NUDIX_hydrolase-like_dom_sf"/>
</dbReference>
<evidence type="ECO:0000256" key="2">
    <source>
        <dbReference type="ARBA" id="ARBA00007608"/>
    </source>
</evidence>
<dbReference type="InterPro" id="IPR033713">
    <property type="entry name" value="NudJ"/>
</dbReference>
<name>A0ABP3DTR7_9GAMM</name>
<comment type="caution">
    <text evidence="8">The sequence shown here is derived from an EMBL/GenBank/DDBJ whole genome shotgun (WGS) entry which is preliminary data.</text>
</comment>
<dbReference type="Gene3D" id="3.90.79.10">
    <property type="entry name" value="Nucleoside Triphosphate Pyrophosphohydrolase"/>
    <property type="match status" value="1"/>
</dbReference>
<evidence type="ECO:0000256" key="3">
    <source>
        <dbReference type="ARBA" id="ARBA00011245"/>
    </source>
</evidence>
<sequence length="175" mass="19341">MAQWALFQCLPMSDSPAPRKVWCPHVTVACVVADGDRYLMVEEEACGRLAYNQPAGHLEDGESLTAAALRETLEETGWTVELQHLIGIQQWRSTEHGDGVVRFSFAARALSHDPDRPLDTGIHRALWLTRAEIVALGDRVRSPLVLLSIDAWLAGQRLPLQVLDYLPGNPPDTPA</sequence>
<dbReference type="GO" id="GO:0016787">
    <property type="term" value="F:hydrolase activity"/>
    <property type="evidence" value="ECO:0007669"/>
    <property type="project" value="UniProtKB-KW"/>
</dbReference>
<gene>
    <name evidence="6" type="primary">nudJ</name>
    <name evidence="8" type="ORF">GCM10009126_04660</name>
</gene>
<dbReference type="CDD" id="cd03675">
    <property type="entry name" value="NUDIX_Hydrolase"/>
    <property type="match status" value="1"/>
</dbReference>
<comment type="similarity">
    <text evidence="2 6">Belongs to the Nudix hydrolase family. NudJ subfamily.</text>
</comment>
<dbReference type="Pfam" id="PF00293">
    <property type="entry name" value="NUDIX"/>
    <property type="match status" value="1"/>
</dbReference>
<dbReference type="PROSITE" id="PS51462">
    <property type="entry name" value="NUDIX"/>
    <property type="match status" value="1"/>
</dbReference>
<dbReference type="PANTHER" id="PTHR43222">
    <property type="entry name" value="NUDIX HYDROLASE 23"/>
    <property type="match status" value="1"/>
</dbReference>
<evidence type="ECO:0000256" key="6">
    <source>
        <dbReference type="RuleBase" id="RU364043"/>
    </source>
</evidence>
<keyword evidence="9" id="KW-1185">Reference proteome</keyword>
<dbReference type="EMBL" id="BAAAFO010000001">
    <property type="protein sequence ID" value="GAA0242077.1"/>
    <property type="molecule type" value="Genomic_DNA"/>
</dbReference>
<feature type="domain" description="Nudix hydrolase" evidence="7">
    <location>
        <begin position="23"/>
        <end position="153"/>
    </location>
</feature>
<dbReference type="InterPro" id="IPR020084">
    <property type="entry name" value="NUDIX_hydrolase_CS"/>
</dbReference>
<dbReference type="SUPFAM" id="SSF55811">
    <property type="entry name" value="Nudix"/>
    <property type="match status" value="1"/>
</dbReference>
<evidence type="ECO:0000313" key="9">
    <source>
        <dbReference type="Proteomes" id="UP001500657"/>
    </source>
</evidence>
<evidence type="ECO:0000256" key="4">
    <source>
        <dbReference type="ARBA" id="ARBA00015552"/>
    </source>
</evidence>
<organism evidence="8 9">
    <name type="scientific">Rhodanobacter caeni</name>
    <dbReference type="NCBI Taxonomy" id="657654"/>
    <lineage>
        <taxon>Bacteria</taxon>
        <taxon>Pseudomonadati</taxon>
        <taxon>Pseudomonadota</taxon>
        <taxon>Gammaproteobacteria</taxon>
        <taxon>Lysobacterales</taxon>
        <taxon>Rhodanobacteraceae</taxon>
        <taxon>Rhodanobacter</taxon>
    </lineage>
</organism>
<evidence type="ECO:0000256" key="1">
    <source>
        <dbReference type="ARBA" id="ARBA00001946"/>
    </source>
</evidence>
<evidence type="ECO:0000256" key="5">
    <source>
        <dbReference type="ARBA" id="ARBA00022801"/>
    </source>
</evidence>
<proteinExistence type="inferred from homology"/>
<comment type="subunit">
    <text evidence="3 6">Monomer.</text>
</comment>
<dbReference type="InterPro" id="IPR000086">
    <property type="entry name" value="NUDIX_hydrolase_dom"/>
</dbReference>
<accession>A0ABP3DTR7</accession>